<evidence type="ECO:0000313" key="1">
    <source>
        <dbReference type="EMBL" id="MBL0390140.1"/>
    </source>
</evidence>
<accession>A0A936YTZ4</accession>
<reference evidence="1 2" key="1">
    <citation type="journal article" date="2017" name="Int. J. Syst. Evol. Microbiol.">
        <title>Ramlibacter monticola sp. nov., isolated from forest soil.</title>
        <authorList>
            <person name="Chaudhary D.K."/>
            <person name="Kim J."/>
        </authorList>
    </citation>
    <scope>NUCLEOTIDE SEQUENCE [LARGE SCALE GENOMIC DNA]</scope>
    <source>
        <strain evidence="1 2">KACC 19175</strain>
    </source>
</reference>
<keyword evidence="2" id="KW-1185">Reference proteome</keyword>
<proteinExistence type="predicted"/>
<dbReference type="EMBL" id="JAEQNE010000001">
    <property type="protein sequence ID" value="MBL0390140.1"/>
    <property type="molecule type" value="Genomic_DNA"/>
</dbReference>
<comment type="caution">
    <text evidence="1">The sequence shown here is derived from an EMBL/GenBank/DDBJ whole genome shotgun (WGS) entry which is preliminary data.</text>
</comment>
<sequence>MRADAMQHGPGYRLHFPPLREFDEDCEFPCDADGRVDLDALSRRCFNQYLFARALVGRVFGAPSVQAG</sequence>
<name>A0A936YTZ4_9BURK</name>
<organism evidence="1 2">
    <name type="scientific">Ramlibacter monticola</name>
    <dbReference type="NCBI Taxonomy" id="1926872"/>
    <lineage>
        <taxon>Bacteria</taxon>
        <taxon>Pseudomonadati</taxon>
        <taxon>Pseudomonadota</taxon>
        <taxon>Betaproteobacteria</taxon>
        <taxon>Burkholderiales</taxon>
        <taxon>Comamonadaceae</taxon>
        <taxon>Ramlibacter</taxon>
    </lineage>
</organism>
<protein>
    <submittedName>
        <fullName evidence="1">Uncharacterized protein</fullName>
    </submittedName>
</protein>
<evidence type="ECO:0000313" key="2">
    <source>
        <dbReference type="Proteomes" id="UP000599109"/>
    </source>
</evidence>
<dbReference type="Proteomes" id="UP000599109">
    <property type="component" value="Unassembled WGS sequence"/>
</dbReference>
<dbReference type="AlphaFoldDB" id="A0A936YTZ4"/>
<gene>
    <name evidence="1" type="ORF">JJ685_03185</name>
</gene>
<dbReference type="RefSeq" id="WP_201672712.1">
    <property type="nucleotide sequence ID" value="NZ_JAEQNE010000001.1"/>
</dbReference>